<organism evidence="1">
    <name type="scientific">Arundo donax</name>
    <name type="common">Giant reed</name>
    <name type="synonym">Donax arundinaceus</name>
    <dbReference type="NCBI Taxonomy" id="35708"/>
    <lineage>
        <taxon>Eukaryota</taxon>
        <taxon>Viridiplantae</taxon>
        <taxon>Streptophyta</taxon>
        <taxon>Embryophyta</taxon>
        <taxon>Tracheophyta</taxon>
        <taxon>Spermatophyta</taxon>
        <taxon>Magnoliopsida</taxon>
        <taxon>Liliopsida</taxon>
        <taxon>Poales</taxon>
        <taxon>Poaceae</taxon>
        <taxon>PACMAD clade</taxon>
        <taxon>Arundinoideae</taxon>
        <taxon>Arundineae</taxon>
        <taxon>Arundo</taxon>
    </lineage>
</organism>
<protein>
    <submittedName>
        <fullName evidence="1">Uncharacterized protein</fullName>
    </submittedName>
</protein>
<accession>A0A0A8YLN9</accession>
<sequence length="48" mass="5835">MHIGQERMHICRSNCQQPHILDHVVLVMKQYFFYFCLVNFCAVLKKHK</sequence>
<dbReference type="AlphaFoldDB" id="A0A0A8YLN9"/>
<reference evidence="1" key="1">
    <citation type="submission" date="2014-09" db="EMBL/GenBank/DDBJ databases">
        <authorList>
            <person name="Magalhaes I.L.F."/>
            <person name="Oliveira U."/>
            <person name="Santos F.R."/>
            <person name="Vidigal T.H.D.A."/>
            <person name="Brescovit A.D."/>
            <person name="Santos A.J."/>
        </authorList>
    </citation>
    <scope>NUCLEOTIDE SEQUENCE</scope>
    <source>
        <tissue evidence="1">Shoot tissue taken approximately 20 cm above the soil surface</tissue>
    </source>
</reference>
<evidence type="ECO:0000313" key="1">
    <source>
        <dbReference type="EMBL" id="JAD27114.1"/>
    </source>
</evidence>
<reference evidence="1" key="2">
    <citation type="journal article" date="2015" name="Data Brief">
        <title>Shoot transcriptome of the giant reed, Arundo donax.</title>
        <authorList>
            <person name="Barrero R.A."/>
            <person name="Guerrero F.D."/>
            <person name="Moolhuijzen P."/>
            <person name="Goolsby J.A."/>
            <person name="Tidwell J."/>
            <person name="Bellgard S.E."/>
            <person name="Bellgard M.I."/>
        </authorList>
    </citation>
    <scope>NUCLEOTIDE SEQUENCE</scope>
    <source>
        <tissue evidence="1">Shoot tissue taken approximately 20 cm above the soil surface</tissue>
    </source>
</reference>
<dbReference type="EMBL" id="GBRH01270781">
    <property type="protein sequence ID" value="JAD27114.1"/>
    <property type="molecule type" value="Transcribed_RNA"/>
</dbReference>
<proteinExistence type="predicted"/>
<name>A0A0A8YLN9_ARUDO</name>